<accession>A0A3D8H9B7</accession>
<protein>
    <submittedName>
        <fullName evidence="2">DUF5107 domain-containing protein</fullName>
    </submittedName>
</protein>
<evidence type="ECO:0000313" key="2">
    <source>
        <dbReference type="EMBL" id="RDU47574.1"/>
    </source>
</evidence>
<dbReference type="InterPro" id="IPR011990">
    <property type="entry name" value="TPR-like_helical_dom_sf"/>
</dbReference>
<dbReference type="Pfam" id="PF13181">
    <property type="entry name" value="TPR_8"/>
    <property type="match status" value="1"/>
</dbReference>
<dbReference type="PANTHER" id="PTHR12558">
    <property type="entry name" value="CELL DIVISION CYCLE 16,23,27"/>
    <property type="match status" value="1"/>
</dbReference>
<organism evidence="2 3">
    <name type="scientific">Parabacteroides acidifaciens</name>
    <dbReference type="NCBI Taxonomy" id="2290935"/>
    <lineage>
        <taxon>Bacteria</taxon>
        <taxon>Pseudomonadati</taxon>
        <taxon>Bacteroidota</taxon>
        <taxon>Bacteroidia</taxon>
        <taxon>Bacteroidales</taxon>
        <taxon>Tannerellaceae</taxon>
        <taxon>Parabacteroides</taxon>
    </lineage>
</organism>
<reference evidence="2 3" key="1">
    <citation type="submission" date="2018-07" db="EMBL/GenBank/DDBJ databases">
        <title>Parabacteroides acidifaciens nov. sp., isolated from human feces.</title>
        <authorList>
            <person name="Wang Y.J."/>
        </authorList>
    </citation>
    <scope>NUCLEOTIDE SEQUENCE [LARGE SCALE GENOMIC DNA]</scope>
    <source>
        <strain evidence="2 3">426-9</strain>
    </source>
</reference>
<dbReference type="Gene3D" id="1.25.40.10">
    <property type="entry name" value="Tetratricopeptide repeat domain"/>
    <property type="match status" value="4"/>
</dbReference>
<proteinExistence type="predicted"/>
<evidence type="ECO:0000313" key="3">
    <source>
        <dbReference type="Proteomes" id="UP000256321"/>
    </source>
</evidence>
<dbReference type="Pfam" id="PF17128">
    <property type="entry name" value="DUF5107"/>
    <property type="match status" value="1"/>
</dbReference>
<gene>
    <name evidence="2" type="ORF">DWU89_18870</name>
</gene>
<dbReference type="PANTHER" id="PTHR12558:SF13">
    <property type="entry name" value="CELL DIVISION CYCLE PROTEIN 27 HOMOLOG"/>
    <property type="match status" value="1"/>
</dbReference>
<evidence type="ECO:0000259" key="1">
    <source>
        <dbReference type="Pfam" id="PF17128"/>
    </source>
</evidence>
<dbReference type="SUPFAM" id="SSF48452">
    <property type="entry name" value="TPR-like"/>
    <property type="match status" value="3"/>
</dbReference>
<comment type="caution">
    <text evidence="2">The sequence shown here is derived from an EMBL/GenBank/DDBJ whole genome shotgun (WGS) entry which is preliminary data.</text>
</comment>
<feature type="domain" description="DUF5107" evidence="1">
    <location>
        <begin position="63"/>
        <end position="366"/>
    </location>
</feature>
<dbReference type="EMBL" id="QREV01000073">
    <property type="protein sequence ID" value="RDU47574.1"/>
    <property type="molecule type" value="Genomic_DNA"/>
</dbReference>
<dbReference type="Proteomes" id="UP000256321">
    <property type="component" value="Unassembled WGS sequence"/>
</dbReference>
<dbReference type="InterPro" id="IPR019734">
    <property type="entry name" value="TPR_rpt"/>
</dbReference>
<dbReference type="SMART" id="SM00028">
    <property type="entry name" value="TPR"/>
    <property type="match status" value="8"/>
</dbReference>
<dbReference type="AlphaFoldDB" id="A0A3D8H9B7"/>
<sequence length="1099" mass="126762">MLLMKRNVLLLLLNAFIFSVYGQVQSVKVYEGEESIPTYKMGANNPSPIFYTGRSVQGAAGHYYPYPAQTSLGDKLTTETYNMVYLENEYLKVTIIPAFGGRLLSAIDKTNGHQLFHRNQEIKPDLIGTLGAWISGGIEWCFPHHHRPTTLLPADYRLVENTDGSATVWVGETERGLGLRGVIGITLRPGRSYIETTYYLGNSNSITRNFLFWANVAISADENFRTFWPPEQEIGTFHNNSEYIHWPIADGTYRGVDYRNVDLTWWKNHPTPISFFFWQGKKGFIGGYDYAKKAGTLHVGDIYHNRTSKLWQFGPGQEGLNARKKLSDNAHDYVELMTGTYSNNQPDYSWFSPYSVKEAINYWSPVRDLEIVKNATIDASVTLQMRNDKTVFYGFNTTQLYKDATISLKYGDETLVTKKITIDPATPYTDTYKSKKTLDEYQLYVELQDATGQTLISYKPYRPQKPTLPERQYYPGNPKDIESVEDLYLAGRFVEQFSRTGRTADEYYMEALQKSPDDYRVNIAMGIRRLSQWRYLEAEEFLQKAYDKLQVQFIQPKEGELFYYLALAQKGLGKYEEAYTNFYRATWYYEWFSPAYYQLAQMESYRGNYEKGLEQIRNAYSTNNNEGAITLLYSALLRKTGKKAEALTLIDNFLKKDPINFSAIYEKELLQNKGNMDKWHKNMQDVDNNYIDIALNYVNAGLFDDAIHLLSSLSKPKNPMVRYYLAWLLKKTGKPDQAKEMLTAAGKMPYDYCFPFRETSQRILKYAVEKDTQNAVAFYLQGNLLYDRRPSEAIQAWQTASQIEACFPMVWRNLAFAAFYQQNDVDKAISYMKKAIATDATQPSWYAEVENYYDLSKKDFKECLTLFEKNLDIVKQDITAPQKLVKLYNLNGEYDKAIDLLRTHHFRTWEGAREIHEFYVDTHVLKALELMSKNLYKDAVDELNEALLYPENLEVGKALNDGRAAMMYYFMGQAYDKLGQKKNAKSFYLKSTKTKNNGQADLVYYQAMAYEALGQNEKVNTMFEELIKQGESIIKNGASKTGIGVEEVSAADKYISQGYYLQALGNKGLGNNEKAAELFQKSLERHNNNLWAKYYMSIQ</sequence>
<dbReference type="InterPro" id="IPR033396">
    <property type="entry name" value="DUF5107"/>
</dbReference>
<name>A0A3D8H9B7_9BACT</name>